<comment type="caution">
    <text evidence="4">The sequence shown here is derived from an EMBL/GenBank/DDBJ whole genome shotgun (WGS) entry which is preliminary data.</text>
</comment>
<dbReference type="Pfam" id="PF07859">
    <property type="entry name" value="Abhydrolase_3"/>
    <property type="match status" value="1"/>
</dbReference>
<dbReference type="GO" id="GO:0016651">
    <property type="term" value="F:oxidoreductase activity, acting on NAD(P)H"/>
    <property type="evidence" value="ECO:0007669"/>
    <property type="project" value="UniProtKB-ARBA"/>
</dbReference>
<dbReference type="InterPro" id="IPR029039">
    <property type="entry name" value="Flavoprotein-like_sf"/>
</dbReference>
<dbReference type="GO" id="GO:0016787">
    <property type="term" value="F:hydrolase activity"/>
    <property type="evidence" value="ECO:0007669"/>
    <property type="project" value="InterPro"/>
</dbReference>
<protein>
    <submittedName>
        <fullName evidence="4">Flavodoxin</fullName>
    </submittedName>
</protein>
<dbReference type="SUPFAM" id="SSF53474">
    <property type="entry name" value="alpha/beta-Hydrolases"/>
    <property type="match status" value="1"/>
</dbReference>
<dbReference type="NCBIfam" id="NF005389">
    <property type="entry name" value="PRK06934.1"/>
    <property type="match status" value="1"/>
</dbReference>
<dbReference type="PANTHER" id="PTHR39201:SF1">
    <property type="entry name" value="FLAVODOXIN-LIKE DOMAIN-CONTAINING PROTEIN"/>
    <property type="match status" value="1"/>
</dbReference>
<dbReference type="EMBL" id="QZDT01000035">
    <property type="protein sequence ID" value="NBJ94315.1"/>
    <property type="molecule type" value="Genomic_DNA"/>
</dbReference>
<evidence type="ECO:0000259" key="2">
    <source>
        <dbReference type="Pfam" id="PF07859"/>
    </source>
</evidence>
<dbReference type="Proteomes" id="UP001154420">
    <property type="component" value="Unassembled WGS sequence"/>
</dbReference>
<name>A0A9X5GTZ6_9FIRM</name>
<keyword evidence="5" id="KW-1185">Reference proteome</keyword>
<dbReference type="PROSITE" id="PS51257">
    <property type="entry name" value="PROKAR_LIPOPROTEIN"/>
    <property type="match status" value="1"/>
</dbReference>
<dbReference type="AlphaFoldDB" id="A0A9X5GTZ6"/>
<dbReference type="InterPro" id="IPR013094">
    <property type="entry name" value="AB_hydrolase_3"/>
</dbReference>
<evidence type="ECO:0000313" key="5">
    <source>
        <dbReference type="Proteomes" id="UP001154420"/>
    </source>
</evidence>
<sequence length="544" mass="60041">MTNKSKAAKGRDRMKKKVILLISMIQIMALSACGNAANVTPMETDIVQPQQPVNFEENIIEEQTEQDKEKDGMTESKPTQNSRILIAYFSQPTDVDTSDLDAVSSASVVVRDNEAAGSTTEYVARIIQDTVGGDLFRIETMEEYPSDYDELVAQARAEKNESVRPELTGHIEHPEQYDTIILGFPSWIMDMPMPIYSFLEEYDFGAKTIIPFVTHGGSGFGSTSETISELQPGAFISDNGLSVARDDLADCEEAIRQWAESLNLDGENQAPENSSDTVAGAQADPQNQQTLFLWEENNMPSVTEYTENNGYYADDPDFRPYIVTFPVPEGTEVKGAVLICAGGAFQFRADQNEGTPVAQALRELGYQSFVVNYRLRPYTQEEGALDLARAVRFIRQNADVYGIDEKDIAVMGFSVGGILAGEMLLNFDGTVNGTALDADYMPDMLDGVSADAAADGMIYSFYGRLSVASKDVEKFAASDLPPTYFCYGTRDPFVREFEACIEALQQAEVPVEVDVLEGRPHGYGYTEGWIPAYAKWLENVFSNN</sequence>
<feature type="chain" id="PRO_5040982071" evidence="1">
    <location>
        <begin position="37"/>
        <end position="544"/>
    </location>
</feature>
<dbReference type="SUPFAM" id="SSF52218">
    <property type="entry name" value="Flavoproteins"/>
    <property type="match status" value="1"/>
</dbReference>
<dbReference type="PANTHER" id="PTHR39201">
    <property type="entry name" value="EXPORTED PROTEIN-RELATED"/>
    <property type="match status" value="1"/>
</dbReference>
<dbReference type="GO" id="GO:0010181">
    <property type="term" value="F:FMN binding"/>
    <property type="evidence" value="ECO:0007669"/>
    <property type="project" value="InterPro"/>
</dbReference>
<dbReference type="InterPro" id="IPR008254">
    <property type="entry name" value="Flavodoxin/NO_synth"/>
</dbReference>
<organism evidence="4 5">
    <name type="scientific">Parablautia muri</name>
    <dbReference type="NCBI Taxonomy" id="2320879"/>
    <lineage>
        <taxon>Bacteria</taxon>
        <taxon>Bacillati</taxon>
        <taxon>Bacillota</taxon>
        <taxon>Clostridia</taxon>
        <taxon>Lachnospirales</taxon>
        <taxon>Lachnospiraceae</taxon>
        <taxon>Parablautia</taxon>
    </lineage>
</organism>
<dbReference type="Gene3D" id="3.40.50.1820">
    <property type="entry name" value="alpha/beta hydrolase"/>
    <property type="match status" value="1"/>
</dbReference>
<gene>
    <name evidence="4" type="ORF">D5281_17410</name>
</gene>
<reference evidence="4" key="1">
    <citation type="submission" date="2018-09" db="EMBL/GenBank/DDBJ databases">
        <title>Murine metabolic-syndrome-specific gut microbial biobank.</title>
        <authorList>
            <person name="Liu C."/>
        </authorList>
    </citation>
    <scope>NUCLEOTIDE SEQUENCE</scope>
    <source>
        <strain evidence="4">D42-62</strain>
    </source>
</reference>
<feature type="domain" description="Alpha/beta hydrolase fold-3" evidence="2">
    <location>
        <begin position="342"/>
        <end position="523"/>
    </location>
</feature>
<keyword evidence="1" id="KW-0732">Signal</keyword>
<feature type="signal peptide" evidence="1">
    <location>
        <begin position="1"/>
        <end position="36"/>
    </location>
</feature>
<proteinExistence type="predicted"/>
<evidence type="ECO:0000259" key="3">
    <source>
        <dbReference type="Pfam" id="PF12682"/>
    </source>
</evidence>
<accession>A0A9X5GTZ6</accession>
<dbReference type="Gene3D" id="3.40.50.360">
    <property type="match status" value="1"/>
</dbReference>
<evidence type="ECO:0000256" key="1">
    <source>
        <dbReference type="SAM" id="SignalP"/>
    </source>
</evidence>
<feature type="domain" description="Flavodoxin-like" evidence="3">
    <location>
        <begin position="116"/>
        <end position="242"/>
    </location>
</feature>
<dbReference type="Pfam" id="PF12682">
    <property type="entry name" value="Flavodoxin_4"/>
    <property type="match status" value="1"/>
</dbReference>
<dbReference type="InterPro" id="IPR029058">
    <property type="entry name" value="AB_hydrolase_fold"/>
</dbReference>
<evidence type="ECO:0000313" key="4">
    <source>
        <dbReference type="EMBL" id="NBJ94315.1"/>
    </source>
</evidence>